<feature type="domain" description="PRD" evidence="2">
    <location>
        <begin position="68"/>
        <end position="173"/>
    </location>
</feature>
<reference evidence="3" key="2">
    <citation type="submission" date="2021-04" db="EMBL/GenBank/DDBJ databases">
        <authorList>
            <person name="Dong X."/>
        </authorList>
    </citation>
    <scope>NUCLEOTIDE SEQUENCE</scope>
    <source>
        <strain evidence="3">ZWT</strain>
    </source>
</reference>
<dbReference type="SMART" id="SM01061">
    <property type="entry name" value="CAT_RBD"/>
    <property type="match status" value="1"/>
</dbReference>
<evidence type="ECO:0000313" key="3">
    <source>
        <dbReference type="EMBL" id="MCM1991030.1"/>
    </source>
</evidence>
<dbReference type="EMBL" id="JAGSOJ010000003">
    <property type="protein sequence ID" value="MCM1991030.1"/>
    <property type="molecule type" value="Genomic_DNA"/>
</dbReference>
<dbReference type="Pfam" id="PF00874">
    <property type="entry name" value="PRD"/>
    <property type="match status" value="2"/>
</dbReference>
<accession>A0A9J6P4G5</accession>
<gene>
    <name evidence="3" type="ORF">KDK92_14960</name>
</gene>
<dbReference type="GO" id="GO:0003723">
    <property type="term" value="F:RNA binding"/>
    <property type="evidence" value="ECO:0007669"/>
    <property type="project" value="InterPro"/>
</dbReference>
<dbReference type="RefSeq" id="WP_250860137.1">
    <property type="nucleotide sequence ID" value="NZ_JAGSOJ010000003.1"/>
</dbReference>
<dbReference type="SUPFAM" id="SSF50151">
    <property type="entry name" value="SacY-like RNA-binding domain"/>
    <property type="match status" value="1"/>
</dbReference>
<dbReference type="GO" id="GO:0006355">
    <property type="term" value="P:regulation of DNA-templated transcription"/>
    <property type="evidence" value="ECO:0007669"/>
    <property type="project" value="InterPro"/>
</dbReference>
<dbReference type="Gene3D" id="1.20.890.100">
    <property type="match status" value="1"/>
</dbReference>
<dbReference type="InterPro" id="IPR036634">
    <property type="entry name" value="PRD_sf"/>
</dbReference>
<keyword evidence="1" id="KW-0677">Repeat</keyword>
<dbReference type="Pfam" id="PF03123">
    <property type="entry name" value="CAT_RBD"/>
    <property type="match status" value="1"/>
</dbReference>
<evidence type="ECO:0000313" key="4">
    <source>
        <dbReference type="Proteomes" id="UP001056429"/>
    </source>
</evidence>
<dbReference type="PANTHER" id="PTHR30185">
    <property type="entry name" value="CRYPTIC BETA-GLUCOSIDE BGL OPERON ANTITERMINATOR"/>
    <property type="match status" value="1"/>
</dbReference>
<organism evidence="3 4">
    <name type="scientific">Oceanirhabdus seepicola</name>
    <dbReference type="NCBI Taxonomy" id="2828781"/>
    <lineage>
        <taxon>Bacteria</taxon>
        <taxon>Bacillati</taxon>
        <taxon>Bacillota</taxon>
        <taxon>Clostridia</taxon>
        <taxon>Eubacteriales</taxon>
        <taxon>Clostridiaceae</taxon>
        <taxon>Oceanirhabdus</taxon>
    </lineage>
</organism>
<dbReference type="InterPro" id="IPR011608">
    <property type="entry name" value="PRD"/>
</dbReference>
<comment type="caution">
    <text evidence="3">The sequence shown here is derived from an EMBL/GenBank/DDBJ whole genome shotgun (WGS) entry which is preliminary data.</text>
</comment>
<sequence>MLRYKIIKILSNNVVLVSGEKSDYVLVGKGIGFGKKKGNYLEDEKNIEQKFISIKGLDNNDYDRFFMKINPNIIEIIPTLINIVEEEIGENLSSNINVGLIDHINFAIKRIREGIEIINPFMFETKALYPEEYSAAEKMVNFLNEKLDINIPKDEIGFLTFYIYCGRTEKSKQEALHYSKMMSEIIDFLNKRINIELKKDSFDYRRFIMHLRGVKDRVLYDETLKNSLLNKIKIEYPLEFKVAFEISKIMEQYLKKKVPLDEVGFITMHIYKIITRKKVT</sequence>
<dbReference type="InterPro" id="IPR004341">
    <property type="entry name" value="CAT_RNA-bd_dom"/>
</dbReference>
<dbReference type="InterPro" id="IPR050661">
    <property type="entry name" value="BglG_antiterminators"/>
</dbReference>
<dbReference type="Gene3D" id="1.10.1790.10">
    <property type="entry name" value="PRD domain"/>
    <property type="match status" value="1"/>
</dbReference>
<reference evidence="3" key="1">
    <citation type="journal article" date="2021" name="mSystems">
        <title>Bacteria and Archaea Synergistically Convert Glycine Betaine to Biogenic Methane in the Formosa Cold Seep of the South China Sea.</title>
        <authorList>
            <person name="Li L."/>
            <person name="Zhang W."/>
            <person name="Zhang S."/>
            <person name="Song L."/>
            <person name="Sun Q."/>
            <person name="Zhang H."/>
            <person name="Xiang H."/>
            <person name="Dong X."/>
        </authorList>
    </citation>
    <scope>NUCLEOTIDE SEQUENCE</scope>
    <source>
        <strain evidence="3">ZWT</strain>
    </source>
</reference>
<dbReference type="Proteomes" id="UP001056429">
    <property type="component" value="Unassembled WGS sequence"/>
</dbReference>
<dbReference type="PANTHER" id="PTHR30185:SF16">
    <property type="entry name" value="PROTEIN GLCT"/>
    <property type="match status" value="1"/>
</dbReference>
<protein>
    <submittedName>
        <fullName evidence="3">PRD domain-containing protein</fullName>
    </submittedName>
</protein>
<evidence type="ECO:0000259" key="2">
    <source>
        <dbReference type="PROSITE" id="PS51372"/>
    </source>
</evidence>
<proteinExistence type="predicted"/>
<dbReference type="Gene3D" id="1.20.58.1950">
    <property type="match status" value="1"/>
</dbReference>
<keyword evidence="4" id="KW-1185">Reference proteome</keyword>
<dbReference type="SUPFAM" id="SSF63520">
    <property type="entry name" value="PTS-regulatory domain, PRD"/>
    <property type="match status" value="2"/>
</dbReference>
<dbReference type="Gene3D" id="2.30.24.10">
    <property type="entry name" value="CAT RNA-binding domain"/>
    <property type="match status" value="1"/>
</dbReference>
<dbReference type="InterPro" id="IPR036650">
    <property type="entry name" value="CAT_RNA-bd_dom_sf"/>
</dbReference>
<name>A0A9J6P4G5_9CLOT</name>
<evidence type="ECO:0000256" key="1">
    <source>
        <dbReference type="ARBA" id="ARBA00022737"/>
    </source>
</evidence>
<feature type="domain" description="PRD" evidence="2">
    <location>
        <begin position="174"/>
        <end position="280"/>
    </location>
</feature>
<dbReference type="PROSITE" id="PS51372">
    <property type="entry name" value="PRD_2"/>
    <property type="match status" value="2"/>
</dbReference>
<dbReference type="AlphaFoldDB" id="A0A9J6P4G5"/>